<feature type="transmembrane region" description="Helical" evidence="1">
    <location>
        <begin position="322"/>
        <end position="338"/>
    </location>
</feature>
<gene>
    <name evidence="2" type="ORF">NEF87_001262</name>
</gene>
<protein>
    <submittedName>
        <fullName evidence="2">Uncharacterized protein</fullName>
    </submittedName>
</protein>
<reference evidence="2" key="1">
    <citation type="submission" date="2022-09" db="EMBL/GenBank/DDBJ databases">
        <title>Actin cytoskeleton and complex cell architecture in an #Asgard archaeon.</title>
        <authorList>
            <person name="Ponce Toledo R.I."/>
            <person name="Schleper C."/>
            <person name="Rodrigues Oliveira T."/>
            <person name="Wollweber F."/>
            <person name="Xu J."/>
            <person name="Rittmann S."/>
            <person name="Klingl A."/>
            <person name="Pilhofer M."/>
        </authorList>
    </citation>
    <scope>NUCLEOTIDE SEQUENCE</scope>
    <source>
        <strain evidence="2">B-35</strain>
    </source>
</reference>
<keyword evidence="1" id="KW-1133">Transmembrane helix</keyword>
<feature type="transmembrane region" description="Helical" evidence="1">
    <location>
        <begin position="12"/>
        <end position="33"/>
    </location>
</feature>
<keyword evidence="1" id="KW-0812">Transmembrane</keyword>
<sequence>MKQSGSDQDPIIPRKVLIILELGVIIVGFLLFLRFHNPGVILISIVLMIIIWLLGKRPKKQPYEYLFDQKQQEGTLPYVPDTRFDQPYTPHLPSPEKAMILPFTTEGTKTRIYKNFQEAAEYNTGWLNAETQTLNLDTEDEVILSHWTPLQVLLKKSFGDSLKSFIMLCFYFSIYAVISYFVTMRSGDAKAARDAAMQALFFPLFPYILISYRSLDKYIKALGTAFFLMVAVFIPLSANGFISGEGIPFLKYFLFIDKYFEGLSGLLAQATGTETYIQFTNRMLIIVFAFEFILMIVYAFIKTRPYIHTVISKKAIFIRAKTKKSVFEIIKLVFWIIFNPFNIKQYKDIRDRVKYNRMTALEGHHHDFSRVPYDSIEKLKIHKHNIRGTVFLLILMMGVGILTLKFFIGFGLIGIAIVLLLRTMRFNNTYRITLDVKRSKVEGSWILSHQSDIFEFDRVPESITQYFRQI</sequence>
<feature type="transmembrane region" description="Helical" evidence="1">
    <location>
        <begin position="195"/>
        <end position="212"/>
    </location>
</feature>
<feature type="transmembrane region" description="Helical" evidence="1">
    <location>
        <begin position="39"/>
        <end position="55"/>
    </location>
</feature>
<feature type="transmembrane region" description="Helical" evidence="1">
    <location>
        <begin position="283"/>
        <end position="301"/>
    </location>
</feature>
<dbReference type="EMBL" id="CP104013">
    <property type="protein sequence ID" value="UYP44977.1"/>
    <property type="molecule type" value="Genomic_DNA"/>
</dbReference>
<keyword evidence="3" id="KW-1185">Reference proteome</keyword>
<feature type="transmembrane region" description="Helical" evidence="1">
    <location>
        <begin position="165"/>
        <end position="183"/>
    </location>
</feature>
<feature type="transmembrane region" description="Helical" evidence="1">
    <location>
        <begin position="390"/>
        <end position="421"/>
    </location>
</feature>
<proteinExistence type="predicted"/>
<keyword evidence="1" id="KW-0472">Membrane</keyword>
<evidence type="ECO:0000256" key="1">
    <source>
        <dbReference type="SAM" id="Phobius"/>
    </source>
</evidence>
<evidence type="ECO:0000313" key="2">
    <source>
        <dbReference type="EMBL" id="UYP44977.1"/>
    </source>
</evidence>
<evidence type="ECO:0000313" key="3">
    <source>
        <dbReference type="Proteomes" id="UP001208689"/>
    </source>
</evidence>
<name>A0ABY6HRF8_9ARCH</name>
<dbReference type="Proteomes" id="UP001208689">
    <property type="component" value="Chromosome"/>
</dbReference>
<organism evidence="2 3">
    <name type="scientific">Candidatus Lokiarchaeum ossiferum</name>
    <dbReference type="NCBI Taxonomy" id="2951803"/>
    <lineage>
        <taxon>Archaea</taxon>
        <taxon>Promethearchaeati</taxon>
        <taxon>Promethearchaeota</taxon>
        <taxon>Promethearchaeia</taxon>
        <taxon>Promethearchaeales</taxon>
        <taxon>Promethearchaeaceae</taxon>
        <taxon>Candidatus Lokiarchaeum</taxon>
    </lineage>
</organism>
<accession>A0ABY6HRF8</accession>
<feature type="transmembrane region" description="Helical" evidence="1">
    <location>
        <begin position="224"/>
        <end position="242"/>
    </location>
</feature>